<reference evidence="8 9" key="1">
    <citation type="submission" date="2019-07" db="EMBL/GenBank/DDBJ databases">
        <title>Genomic Encyclopedia of Type Strains, Phase I: the one thousand microbial genomes (KMG-I) project.</title>
        <authorList>
            <person name="Kyrpides N."/>
        </authorList>
    </citation>
    <scope>NUCLEOTIDE SEQUENCE [LARGE SCALE GENOMIC DNA]</scope>
    <source>
        <strain evidence="8 9">DSM 13558</strain>
    </source>
</reference>
<evidence type="ECO:0000313" key="8">
    <source>
        <dbReference type="EMBL" id="TWH82518.1"/>
    </source>
</evidence>
<evidence type="ECO:0000256" key="5">
    <source>
        <dbReference type="ARBA" id="ARBA00023136"/>
    </source>
</evidence>
<accession>A0A562JH72</accession>
<dbReference type="RefSeq" id="WP_145080307.1">
    <property type="nucleotide sequence ID" value="NZ_JAYFNS010000006.1"/>
</dbReference>
<dbReference type="CDD" id="cd16380">
    <property type="entry name" value="YitT_C"/>
    <property type="match status" value="1"/>
</dbReference>
<protein>
    <submittedName>
        <fullName evidence="8">Uncharacterized membrane-anchored protein YitT (DUF2179 family)</fullName>
    </submittedName>
</protein>
<dbReference type="Pfam" id="PF10035">
    <property type="entry name" value="DUF2179"/>
    <property type="match status" value="1"/>
</dbReference>
<feature type="transmembrane region" description="Helical" evidence="6">
    <location>
        <begin position="147"/>
        <end position="168"/>
    </location>
</feature>
<evidence type="ECO:0000259" key="7">
    <source>
        <dbReference type="Pfam" id="PF10035"/>
    </source>
</evidence>
<gene>
    <name evidence="8" type="ORF">LY60_00818</name>
</gene>
<keyword evidence="3 6" id="KW-0812">Transmembrane</keyword>
<dbReference type="Proteomes" id="UP000315343">
    <property type="component" value="Unassembled WGS sequence"/>
</dbReference>
<dbReference type="PANTHER" id="PTHR33545">
    <property type="entry name" value="UPF0750 MEMBRANE PROTEIN YITT-RELATED"/>
    <property type="match status" value="1"/>
</dbReference>
<sequence>MINKEILKEYFLIALGTLIVAFGVYYFMVPENLATGGVSGLSIVLSNYISIPISLINFILNIILLIVGFIFLGKEFGGKTIFSVFFLSFFMYIMESVHPATKPVTDEILLNLLCGIVISAMGLSIVFNQNASTGGTDIVAKIFSKFFNMNMGTGLMAADIVVVISAFFTYGIKTGTVGAFGWFINGLVVNYFIDGFSIKNEVVIISEKHEEIKQYIFDKLDRGVTVYKAEGGYTSDEKEIIVTILDRKEYFILKNQLKHIDPGVFVIVRTVQEVYGFGFSKF</sequence>
<dbReference type="InterPro" id="IPR003740">
    <property type="entry name" value="YitT"/>
</dbReference>
<dbReference type="AlphaFoldDB" id="A0A562JH72"/>
<evidence type="ECO:0000313" key="9">
    <source>
        <dbReference type="Proteomes" id="UP000315343"/>
    </source>
</evidence>
<organism evidence="8 9">
    <name type="scientific">Sedimentibacter saalensis</name>
    <dbReference type="NCBI Taxonomy" id="130788"/>
    <lineage>
        <taxon>Bacteria</taxon>
        <taxon>Bacillati</taxon>
        <taxon>Bacillota</taxon>
        <taxon>Tissierellia</taxon>
        <taxon>Sedimentibacter</taxon>
    </lineage>
</organism>
<comment type="caution">
    <text evidence="8">The sequence shown here is derived from an EMBL/GenBank/DDBJ whole genome shotgun (WGS) entry which is preliminary data.</text>
</comment>
<dbReference type="Pfam" id="PF02588">
    <property type="entry name" value="YitT_membrane"/>
    <property type="match status" value="1"/>
</dbReference>
<dbReference type="PANTHER" id="PTHR33545:SF5">
    <property type="entry name" value="UPF0750 MEMBRANE PROTEIN YITT"/>
    <property type="match status" value="1"/>
</dbReference>
<dbReference type="InterPro" id="IPR051461">
    <property type="entry name" value="UPF0750_membrane"/>
</dbReference>
<evidence type="ECO:0000256" key="4">
    <source>
        <dbReference type="ARBA" id="ARBA00022989"/>
    </source>
</evidence>
<proteinExistence type="predicted"/>
<feature type="transmembrane region" description="Helical" evidence="6">
    <location>
        <begin position="49"/>
        <end position="73"/>
    </location>
</feature>
<evidence type="ECO:0000256" key="6">
    <source>
        <dbReference type="SAM" id="Phobius"/>
    </source>
</evidence>
<feature type="transmembrane region" description="Helical" evidence="6">
    <location>
        <begin position="174"/>
        <end position="193"/>
    </location>
</feature>
<feature type="transmembrane region" description="Helical" evidence="6">
    <location>
        <begin position="80"/>
        <end position="97"/>
    </location>
</feature>
<feature type="transmembrane region" description="Helical" evidence="6">
    <location>
        <begin position="109"/>
        <end position="127"/>
    </location>
</feature>
<dbReference type="GO" id="GO:0005886">
    <property type="term" value="C:plasma membrane"/>
    <property type="evidence" value="ECO:0007669"/>
    <property type="project" value="UniProtKB-SubCell"/>
</dbReference>
<dbReference type="InterPro" id="IPR019264">
    <property type="entry name" value="DUF2179"/>
</dbReference>
<keyword evidence="9" id="KW-1185">Reference proteome</keyword>
<keyword evidence="5 6" id="KW-0472">Membrane</keyword>
<dbReference type="InterPro" id="IPR015867">
    <property type="entry name" value="N-reg_PII/ATP_PRibTrfase_C"/>
</dbReference>
<evidence type="ECO:0000256" key="2">
    <source>
        <dbReference type="ARBA" id="ARBA00022475"/>
    </source>
</evidence>
<name>A0A562JH72_9FIRM</name>
<evidence type="ECO:0000256" key="3">
    <source>
        <dbReference type="ARBA" id="ARBA00022692"/>
    </source>
</evidence>
<feature type="transmembrane region" description="Helical" evidence="6">
    <location>
        <begin position="12"/>
        <end position="29"/>
    </location>
</feature>
<keyword evidence="2" id="KW-1003">Cell membrane</keyword>
<dbReference type="Gene3D" id="3.30.70.120">
    <property type="match status" value="1"/>
</dbReference>
<evidence type="ECO:0000256" key="1">
    <source>
        <dbReference type="ARBA" id="ARBA00004651"/>
    </source>
</evidence>
<dbReference type="EMBL" id="VLKH01000002">
    <property type="protein sequence ID" value="TWH82518.1"/>
    <property type="molecule type" value="Genomic_DNA"/>
</dbReference>
<comment type="subcellular location">
    <subcellularLocation>
        <location evidence="1">Cell membrane</location>
        <topology evidence="1">Multi-pass membrane protein</topology>
    </subcellularLocation>
</comment>
<dbReference type="PIRSF" id="PIRSF006483">
    <property type="entry name" value="Membrane_protein_YitT"/>
    <property type="match status" value="1"/>
</dbReference>
<dbReference type="OrthoDB" id="3180973at2"/>
<keyword evidence="4 6" id="KW-1133">Transmembrane helix</keyword>
<feature type="domain" description="DUF2179" evidence="7">
    <location>
        <begin position="222"/>
        <end position="276"/>
    </location>
</feature>